<dbReference type="EMBL" id="CP003620">
    <property type="protein sequence ID" value="AFZ15055.1"/>
    <property type="molecule type" value="Genomic_DNA"/>
</dbReference>
<sequence>MDFIVSLITALIAVLVYSNRLGMTTDRNRSSLSAIALLIAVIGILYSISKALIVIPTGNIGVVDSFGKVAQNYLAPGVHLVNPFAKVIQFSTRLKDVKENVDTTSQEGLTLNLDVSLQYKLDPQKAVELYQKIGTSETDILSSRFRSTIRQITATYPANAIYSSKRQEVAKQLDQQLTQQLTSLGFIVEETLLRNVVLPETVQAAIQQKLKAEQESQQMAFVLQKERQEAERKRIEAKGLSDYQKIVSQGLNAQILRLKMIEANEKLAQSPNSKIVILGGGEQGLPMILQPDATPTKR</sequence>
<evidence type="ECO:0000256" key="1">
    <source>
        <dbReference type="ARBA" id="ARBA00004370"/>
    </source>
</evidence>
<dbReference type="Gene3D" id="3.30.479.30">
    <property type="entry name" value="Band 7 domain"/>
    <property type="match status" value="1"/>
</dbReference>
<dbReference type="eggNOG" id="COG0330">
    <property type="taxonomic scope" value="Bacteria"/>
</dbReference>
<dbReference type="PATRIC" id="fig|1173022.3.peg.4609"/>
<evidence type="ECO:0000259" key="4">
    <source>
        <dbReference type="SMART" id="SM00244"/>
    </source>
</evidence>
<dbReference type="AlphaFoldDB" id="K9W6I6"/>
<organism evidence="5 6">
    <name type="scientific">Crinalium epipsammum PCC 9333</name>
    <dbReference type="NCBI Taxonomy" id="1173022"/>
    <lineage>
        <taxon>Bacteria</taxon>
        <taxon>Bacillati</taxon>
        <taxon>Cyanobacteriota</taxon>
        <taxon>Cyanophyceae</taxon>
        <taxon>Gomontiellales</taxon>
        <taxon>Gomontiellaceae</taxon>
        <taxon>Crinalium</taxon>
    </lineage>
</organism>
<dbReference type="Pfam" id="PF01145">
    <property type="entry name" value="Band_7"/>
    <property type="match status" value="1"/>
</dbReference>
<dbReference type="KEGG" id="cep:Cri9333_4267"/>
<name>K9W6I6_9CYAN</name>
<dbReference type="GO" id="GO:0007005">
    <property type="term" value="P:mitochondrion organization"/>
    <property type="evidence" value="ECO:0007669"/>
    <property type="project" value="TreeGrafter"/>
</dbReference>
<keyword evidence="6" id="KW-1185">Reference proteome</keyword>
<dbReference type="Proteomes" id="UP000010472">
    <property type="component" value="Chromosome"/>
</dbReference>
<dbReference type="PANTHER" id="PTHR23222:SF1">
    <property type="entry name" value="PROHIBITIN-2"/>
    <property type="match status" value="1"/>
</dbReference>
<feature type="domain" description="Band 7" evidence="4">
    <location>
        <begin position="50"/>
        <end position="210"/>
    </location>
</feature>
<accession>K9W6I6</accession>
<comment type="subcellular location">
    <subcellularLocation>
        <location evidence="1">Membrane</location>
    </subcellularLocation>
</comment>
<dbReference type="SMART" id="SM00244">
    <property type="entry name" value="PHB"/>
    <property type="match status" value="1"/>
</dbReference>
<dbReference type="OrthoDB" id="9792660at2"/>
<dbReference type="HOGENOM" id="CLU_047969_4_1_3"/>
<dbReference type="CDD" id="cd03401">
    <property type="entry name" value="SPFH_prohibitin"/>
    <property type="match status" value="1"/>
</dbReference>
<keyword evidence="3" id="KW-1133">Transmembrane helix</keyword>
<evidence type="ECO:0000313" key="5">
    <source>
        <dbReference type="EMBL" id="AFZ15055.1"/>
    </source>
</evidence>
<dbReference type="SUPFAM" id="SSF117892">
    <property type="entry name" value="Band 7/SPFH domain"/>
    <property type="match status" value="1"/>
</dbReference>
<proteinExistence type="predicted"/>
<evidence type="ECO:0000256" key="2">
    <source>
        <dbReference type="ARBA" id="ARBA00023136"/>
    </source>
</evidence>
<dbReference type="InterPro" id="IPR036013">
    <property type="entry name" value="Band_7/SPFH_dom_sf"/>
</dbReference>
<dbReference type="InterPro" id="IPR000163">
    <property type="entry name" value="Prohibitin"/>
</dbReference>
<dbReference type="PANTHER" id="PTHR23222">
    <property type="entry name" value="PROHIBITIN"/>
    <property type="match status" value="1"/>
</dbReference>
<evidence type="ECO:0000256" key="3">
    <source>
        <dbReference type="SAM" id="Phobius"/>
    </source>
</evidence>
<reference evidence="5 6" key="1">
    <citation type="submission" date="2012-06" db="EMBL/GenBank/DDBJ databases">
        <title>Finished chromosome of genome of Crinalium epipsammum PCC 9333.</title>
        <authorList>
            <consortium name="US DOE Joint Genome Institute"/>
            <person name="Gugger M."/>
            <person name="Coursin T."/>
            <person name="Rippka R."/>
            <person name="Tandeau De Marsac N."/>
            <person name="Huntemann M."/>
            <person name="Wei C.-L."/>
            <person name="Han J."/>
            <person name="Detter J.C."/>
            <person name="Han C."/>
            <person name="Tapia R."/>
            <person name="Davenport K."/>
            <person name="Daligault H."/>
            <person name="Erkkila T."/>
            <person name="Gu W."/>
            <person name="Munk A.C.C."/>
            <person name="Teshima H."/>
            <person name="Xu Y."/>
            <person name="Chain P."/>
            <person name="Chen A."/>
            <person name="Krypides N."/>
            <person name="Mavromatis K."/>
            <person name="Markowitz V."/>
            <person name="Szeto E."/>
            <person name="Ivanova N."/>
            <person name="Mikhailova N."/>
            <person name="Ovchinnikova G."/>
            <person name="Pagani I."/>
            <person name="Pati A."/>
            <person name="Goodwin L."/>
            <person name="Peters L."/>
            <person name="Pitluck S."/>
            <person name="Woyke T."/>
            <person name="Kerfeld C."/>
        </authorList>
    </citation>
    <scope>NUCLEOTIDE SEQUENCE [LARGE SCALE GENOMIC DNA]</scope>
    <source>
        <strain evidence="5 6">PCC 9333</strain>
    </source>
</reference>
<dbReference type="InterPro" id="IPR001107">
    <property type="entry name" value="Band_7"/>
</dbReference>
<evidence type="ECO:0000313" key="6">
    <source>
        <dbReference type="Proteomes" id="UP000010472"/>
    </source>
</evidence>
<dbReference type="GO" id="GO:0016020">
    <property type="term" value="C:membrane"/>
    <property type="evidence" value="ECO:0007669"/>
    <property type="project" value="UniProtKB-SubCell"/>
</dbReference>
<keyword evidence="2 3" id="KW-0472">Membrane</keyword>
<gene>
    <name evidence="5" type="ORF">Cri9333_4267</name>
</gene>
<dbReference type="RefSeq" id="WP_015205149.1">
    <property type="nucleotide sequence ID" value="NC_019753.1"/>
</dbReference>
<feature type="transmembrane region" description="Helical" evidence="3">
    <location>
        <begin position="34"/>
        <end position="55"/>
    </location>
</feature>
<protein>
    <submittedName>
        <fullName evidence="5">SPFH domain, Band 7 family protein</fullName>
    </submittedName>
</protein>
<keyword evidence="3" id="KW-0812">Transmembrane</keyword>